<dbReference type="RefSeq" id="XP_008609012.1">
    <property type="nucleotide sequence ID" value="XM_008610790.1"/>
</dbReference>
<dbReference type="GeneID" id="19945822"/>
<dbReference type="OrthoDB" id="73882at2759"/>
<evidence type="ECO:0000256" key="1">
    <source>
        <dbReference type="SAM" id="MobiDB-lite"/>
    </source>
</evidence>
<proteinExistence type="predicted"/>
<gene>
    <name evidence="2" type="ORF">SDRG_05095</name>
</gene>
<dbReference type="OMA" id="IFRPEDM"/>
<dbReference type="InParanoid" id="T0S499"/>
<name>T0S499_SAPDV</name>
<evidence type="ECO:0000313" key="2">
    <source>
        <dbReference type="EMBL" id="EQC37492.1"/>
    </source>
</evidence>
<reference evidence="2 3" key="1">
    <citation type="submission" date="2012-04" db="EMBL/GenBank/DDBJ databases">
        <title>The Genome Sequence of Saprolegnia declina VS20.</title>
        <authorList>
            <consortium name="The Broad Institute Genome Sequencing Platform"/>
            <person name="Russ C."/>
            <person name="Nusbaum C."/>
            <person name="Tyler B."/>
            <person name="van West P."/>
            <person name="Dieguez-Uribeondo J."/>
            <person name="de Bruijn I."/>
            <person name="Tripathy S."/>
            <person name="Jiang R."/>
            <person name="Young S.K."/>
            <person name="Zeng Q."/>
            <person name="Gargeya S."/>
            <person name="Fitzgerald M."/>
            <person name="Haas B."/>
            <person name="Abouelleil A."/>
            <person name="Alvarado L."/>
            <person name="Arachchi H.M."/>
            <person name="Berlin A."/>
            <person name="Chapman S.B."/>
            <person name="Goldberg J."/>
            <person name="Griggs A."/>
            <person name="Gujja S."/>
            <person name="Hansen M."/>
            <person name="Howarth C."/>
            <person name="Imamovic A."/>
            <person name="Larimer J."/>
            <person name="McCowen C."/>
            <person name="Montmayeur A."/>
            <person name="Murphy C."/>
            <person name="Neiman D."/>
            <person name="Pearson M."/>
            <person name="Priest M."/>
            <person name="Roberts A."/>
            <person name="Saif S."/>
            <person name="Shea T."/>
            <person name="Sisk P."/>
            <person name="Sykes S."/>
            <person name="Wortman J."/>
            <person name="Nusbaum C."/>
            <person name="Birren B."/>
        </authorList>
    </citation>
    <scope>NUCLEOTIDE SEQUENCE [LARGE SCALE GENOMIC DNA]</scope>
    <source>
        <strain evidence="2 3">VS20</strain>
    </source>
</reference>
<feature type="region of interest" description="Disordered" evidence="1">
    <location>
        <begin position="155"/>
        <end position="175"/>
    </location>
</feature>
<feature type="region of interest" description="Disordered" evidence="1">
    <location>
        <begin position="236"/>
        <end position="258"/>
    </location>
</feature>
<protein>
    <submittedName>
        <fullName evidence="2">Uncharacterized protein</fullName>
    </submittedName>
</protein>
<sequence length="294" mass="33124">MQARRQHASQRPFSDLTWRFLSPPSRVTALPANDEPFLQPSFLAALTLQHTFDTEYVDPTENKILSLLTGETQRDDILDSLMNELHVLRSEQEKAPKNDHHDFSQVADAVPHEAPTVPSPPAKTRRLSIFRPEDMQMVKDTAHARIQGKLDLLQNEANRKKTPEDGPMQPERPTTPHILWRASDRVRLALDIPAELSGESPKINAAVSPATPQLCVTKKKAAYGAWYLPPKSWCKQTPDGARSRGAPTKKGMPSDTTKALALREQIPKLFIAREYRSFIESRNARMPPYLSEPT</sequence>
<evidence type="ECO:0000313" key="3">
    <source>
        <dbReference type="Proteomes" id="UP000030762"/>
    </source>
</evidence>
<organism evidence="2 3">
    <name type="scientific">Saprolegnia diclina (strain VS20)</name>
    <dbReference type="NCBI Taxonomy" id="1156394"/>
    <lineage>
        <taxon>Eukaryota</taxon>
        <taxon>Sar</taxon>
        <taxon>Stramenopiles</taxon>
        <taxon>Oomycota</taxon>
        <taxon>Saprolegniomycetes</taxon>
        <taxon>Saprolegniales</taxon>
        <taxon>Saprolegniaceae</taxon>
        <taxon>Saprolegnia</taxon>
    </lineage>
</organism>
<dbReference type="AlphaFoldDB" id="T0S499"/>
<dbReference type="Proteomes" id="UP000030762">
    <property type="component" value="Unassembled WGS sequence"/>
</dbReference>
<accession>T0S499</accession>
<dbReference type="VEuPathDB" id="FungiDB:SDRG_05095"/>
<dbReference type="EMBL" id="JH767144">
    <property type="protein sequence ID" value="EQC37492.1"/>
    <property type="molecule type" value="Genomic_DNA"/>
</dbReference>
<keyword evidence="3" id="KW-1185">Reference proteome</keyword>